<dbReference type="InterPro" id="IPR029063">
    <property type="entry name" value="SAM-dependent_MTases_sf"/>
</dbReference>
<proteinExistence type="predicted"/>
<dbReference type="Pfam" id="PF22528">
    <property type="entry name" value="PRMT_C"/>
    <property type="match status" value="1"/>
</dbReference>
<dbReference type="InterPro" id="IPR055135">
    <property type="entry name" value="PRMT_dom"/>
</dbReference>
<evidence type="ECO:0000313" key="10">
    <source>
        <dbReference type="Proteomes" id="UP000230069"/>
    </source>
</evidence>
<feature type="compositionally biased region" description="Basic and acidic residues" evidence="7">
    <location>
        <begin position="1"/>
        <end position="11"/>
    </location>
</feature>
<dbReference type="PANTHER" id="PTHR11006">
    <property type="entry name" value="PROTEIN ARGININE N-METHYLTRANSFERASE"/>
    <property type="match status" value="1"/>
</dbReference>
<dbReference type="PROSITE" id="PS51678">
    <property type="entry name" value="SAM_MT_PRMT"/>
    <property type="match status" value="1"/>
</dbReference>
<name>A0A2G5EDH8_AQUCA</name>
<dbReference type="InterPro" id="IPR013087">
    <property type="entry name" value="Znf_C2H2_type"/>
</dbReference>
<evidence type="ECO:0000256" key="5">
    <source>
        <dbReference type="ARBA" id="ARBA00049303"/>
    </source>
</evidence>
<feature type="region of interest" description="Disordered" evidence="7">
    <location>
        <begin position="1"/>
        <end position="34"/>
    </location>
</feature>
<evidence type="ECO:0000256" key="6">
    <source>
        <dbReference type="PROSITE-ProRule" id="PRU01015"/>
    </source>
</evidence>
<keyword evidence="3 6" id="KW-0949">S-adenosyl-L-methionine</keyword>
<gene>
    <name evidence="9" type="ORF">AQUCO_00900421v1</name>
</gene>
<protein>
    <recommendedName>
        <fullName evidence="8">C2H2-type domain-containing protein</fullName>
    </recommendedName>
</protein>
<dbReference type="InterPro" id="IPR013216">
    <property type="entry name" value="Methyltransf_11"/>
</dbReference>
<keyword evidence="10" id="KW-1185">Reference proteome</keyword>
<sequence>MAEKLIVNREMEEIEDFEEEEEDELENQPQDWDDWDADEEDLDSDFLCLFCELKFNSIDSLFEHCSSNHFFDFQNIRKTLGLDFYDSFKLINYIRSQVAEHRCWSCGVACQSNKDLQSHLHKPDSLMKDMCLLWKDDKYLKPFMQDDSFLYSFGEDDDVQEDSSASFDKEELMKELTISDDIGSACFDDENMVDTVKSGSRAVNGNESKEASYSSNRSPTILMSTNNASDNGTKNGKDKHLQVSIAKVIAEKKKTVNENYFGAYGSFEIHREMISDKVRMDAYRGAILNNPSLMNCATVMDVGCGTGILSLFAAQAGASKVISVEASEKMAAVATKIAKDNGLLWDGNPNGSDGKSTGVVKIVQCMVEDLEKHIDIPPNSVDVLVSEWMGYCLLYETMLNSVLYARDRWLKPGGAILPDTATIFVAGFGRGGTSIPFWENVYGFNMSCIGKEVVENSAKLPIVDVVGSPDIITNSAVIQNFDLSTVKADELDFTASFELELKSDLSVNNIKSKTTWCYGVVLWFETGFTSRFCKEMPTVLSTSPYTPKTHWSQTNLTFREPIAMGLEKPNPDVTALVGSESNPAIRIQSRISIVRAAEHRSIDISLEASGIDSDSRKRSWPVQIFNL</sequence>
<dbReference type="GO" id="GO:0035242">
    <property type="term" value="F:protein-arginine omega-N asymmetric methyltransferase activity"/>
    <property type="evidence" value="ECO:0007669"/>
    <property type="project" value="UniProtKB-EC"/>
</dbReference>
<keyword evidence="1 6" id="KW-0489">Methyltransferase</keyword>
<dbReference type="PANTHER" id="PTHR11006:SF89">
    <property type="entry name" value="PROTEIN ARGININE N-METHYLTRANSFERASE 3-RELATED"/>
    <property type="match status" value="1"/>
</dbReference>
<feature type="region of interest" description="Disordered" evidence="7">
    <location>
        <begin position="198"/>
        <end position="221"/>
    </location>
</feature>
<evidence type="ECO:0000256" key="7">
    <source>
        <dbReference type="SAM" id="MobiDB-lite"/>
    </source>
</evidence>
<keyword evidence="2 6" id="KW-0808">Transferase</keyword>
<dbReference type="GO" id="GO:0032259">
    <property type="term" value="P:methylation"/>
    <property type="evidence" value="ECO:0007669"/>
    <property type="project" value="UniProtKB-KW"/>
</dbReference>
<organism evidence="9 10">
    <name type="scientific">Aquilegia coerulea</name>
    <name type="common">Rocky mountain columbine</name>
    <dbReference type="NCBI Taxonomy" id="218851"/>
    <lineage>
        <taxon>Eukaryota</taxon>
        <taxon>Viridiplantae</taxon>
        <taxon>Streptophyta</taxon>
        <taxon>Embryophyta</taxon>
        <taxon>Tracheophyta</taxon>
        <taxon>Spermatophyta</taxon>
        <taxon>Magnoliopsida</taxon>
        <taxon>Ranunculales</taxon>
        <taxon>Ranunculaceae</taxon>
        <taxon>Thalictroideae</taxon>
        <taxon>Aquilegia</taxon>
    </lineage>
</organism>
<dbReference type="PROSITE" id="PS00028">
    <property type="entry name" value="ZINC_FINGER_C2H2_1"/>
    <property type="match status" value="1"/>
</dbReference>
<evidence type="ECO:0000256" key="4">
    <source>
        <dbReference type="ARBA" id="ARBA00047384"/>
    </source>
</evidence>
<dbReference type="Proteomes" id="UP000230069">
    <property type="component" value="Unassembled WGS sequence"/>
</dbReference>
<dbReference type="GO" id="GO:0005634">
    <property type="term" value="C:nucleus"/>
    <property type="evidence" value="ECO:0007669"/>
    <property type="project" value="TreeGrafter"/>
</dbReference>
<comment type="catalytic activity">
    <reaction evidence="4">
        <text>L-arginyl-[protein] + 2 S-adenosyl-L-methionine = N(omega),N(omega)-dimethyl-L-arginyl-[protein] + 2 S-adenosyl-L-homocysteine + 2 H(+)</text>
        <dbReference type="Rhea" id="RHEA:48096"/>
        <dbReference type="Rhea" id="RHEA-COMP:10532"/>
        <dbReference type="Rhea" id="RHEA-COMP:11991"/>
        <dbReference type="ChEBI" id="CHEBI:15378"/>
        <dbReference type="ChEBI" id="CHEBI:29965"/>
        <dbReference type="ChEBI" id="CHEBI:57856"/>
        <dbReference type="ChEBI" id="CHEBI:59789"/>
        <dbReference type="ChEBI" id="CHEBI:61897"/>
        <dbReference type="EC" id="2.1.1.319"/>
    </reaction>
    <physiologicalReaction direction="left-to-right" evidence="4">
        <dbReference type="Rhea" id="RHEA:48097"/>
    </physiologicalReaction>
</comment>
<dbReference type="InterPro" id="IPR025799">
    <property type="entry name" value="Arg_MeTrfase"/>
</dbReference>
<dbReference type="InterPro" id="IPR041661">
    <property type="entry name" value="ZN622/Rei1/Reh1_Znf-C2H2"/>
</dbReference>
<dbReference type="OrthoDB" id="7848332at2759"/>
<accession>A0A2G5EDH8</accession>
<dbReference type="FunCoup" id="A0A2G5EDH8">
    <property type="interactions" value="430"/>
</dbReference>
<evidence type="ECO:0000259" key="8">
    <source>
        <dbReference type="PROSITE" id="PS00028"/>
    </source>
</evidence>
<dbReference type="Gene3D" id="3.40.50.150">
    <property type="entry name" value="Vaccinia Virus protein VP39"/>
    <property type="match status" value="1"/>
</dbReference>
<dbReference type="EMBL" id="KZ305026">
    <property type="protein sequence ID" value="PIA53819.1"/>
    <property type="molecule type" value="Genomic_DNA"/>
</dbReference>
<evidence type="ECO:0000256" key="2">
    <source>
        <dbReference type="ARBA" id="ARBA00022679"/>
    </source>
</evidence>
<dbReference type="Gene3D" id="2.70.160.11">
    <property type="entry name" value="Hnrnp arginine n-methyltransferase1"/>
    <property type="match status" value="1"/>
</dbReference>
<dbReference type="Pfam" id="PF08241">
    <property type="entry name" value="Methyltransf_11"/>
    <property type="match status" value="1"/>
</dbReference>
<dbReference type="SUPFAM" id="SSF57667">
    <property type="entry name" value="beta-beta-alpha zinc fingers"/>
    <property type="match status" value="1"/>
</dbReference>
<dbReference type="STRING" id="218851.A0A2G5EDH8"/>
<dbReference type="CDD" id="cd02440">
    <property type="entry name" value="AdoMet_MTases"/>
    <property type="match status" value="1"/>
</dbReference>
<dbReference type="Pfam" id="PF12756">
    <property type="entry name" value="zf-C2H2_2"/>
    <property type="match status" value="1"/>
</dbReference>
<evidence type="ECO:0000256" key="3">
    <source>
        <dbReference type="ARBA" id="ARBA00022691"/>
    </source>
</evidence>
<dbReference type="InterPro" id="IPR036236">
    <property type="entry name" value="Znf_C2H2_sf"/>
</dbReference>
<feature type="domain" description="C2H2-type" evidence="8">
    <location>
        <begin position="48"/>
        <end position="69"/>
    </location>
</feature>
<dbReference type="FunFam" id="3.40.50.150:FF:000016">
    <property type="entry name" value="Protein arginine N-methyltransferase 6"/>
    <property type="match status" value="1"/>
</dbReference>
<comment type="catalytic activity">
    <reaction evidence="5">
        <text>L-arginyl-[protein] + S-adenosyl-L-methionine = N(omega)-methyl-L-arginyl-[protein] + S-adenosyl-L-homocysteine + H(+)</text>
        <dbReference type="Rhea" id="RHEA:48100"/>
        <dbReference type="Rhea" id="RHEA-COMP:10532"/>
        <dbReference type="Rhea" id="RHEA-COMP:11990"/>
        <dbReference type="ChEBI" id="CHEBI:15378"/>
        <dbReference type="ChEBI" id="CHEBI:29965"/>
        <dbReference type="ChEBI" id="CHEBI:57856"/>
        <dbReference type="ChEBI" id="CHEBI:59789"/>
        <dbReference type="ChEBI" id="CHEBI:65280"/>
    </reaction>
    <physiologicalReaction direction="left-to-right" evidence="5">
        <dbReference type="Rhea" id="RHEA:48101"/>
    </physiologicalReaction>
</comment>
<evidence type="ECO:0000313" key="9">
    <source>
        <dbReference type="EMBL" id="PIA53819.1"/>
    </source>
</evidence>
<dbReference type="GO" id="GO:0042054">
    <property type="term" value="F:histone methyltransferase activity"/>
    <property type="evidence" value="ECO:0007669"/>
    <property type="project" value="TreeGrafter"/>
</dbReference>
<feature type="compositionally biased region" description="Acidic residues" evidence="7">
    <location>
        <begin position="12"/>
        <end position="34"/>
    </location>
</feature>
<dbReference type="AlphaFoldDB" id="A0A2G5EDH8"/>
<dbReference type="SUPFAM" id="SSF53335">
    <property type="entry name" value="S-adenosyl-L-methionine-dependent methyltransferases"/>
    <property type="match status" value="1"/>
</dbReference>
<reference evidence="9 10" key="1">
    <citation type="submission" date="2017-09" db="EMBL/GenBank/DDBJ databases">
        <title>WGS assembly of Aquilegia coerulea Goldsmith.</title>
        <authorList>
            <person name="Hodges S."/>
            <person name="Kramer E."/>
            <person name="Nordborg M."/>
            <person name="Tomkins J."/>
            <person name="Borevitz J."/>
            <person name="Derieg N."/>
            <person name="Yan J."/>
            <person name="Mihaltcheva S."/>
            <person name="Hayes R.D."/>
            <person name="Rokhsar D."/>
        </authorList>
    </citation>
    <scope>NUCLEOTIDE SEQUENCE [LARGE SCALE GENOMIC DNA]</scope>
    <source>
        <strain evidence="10">cv. Goldsmith</strain>
    </source>
</reference>
<evidence type="ECO:0000256" key="1">
    <source>
        <dbReference type="ARBA" id="ARBA00022603"/>
    </source>
</evidence>
<dbReference type="InParanoid" id="A0A2G5EDH8"/>